<evidence type="ECO:0000313" key="3">
    <source>
        <dbReference type="Proteomes" id="UP001321473"/>
    </source>
</evidence>
<reference evidence="2 3" key="1">
    <citation type="journal article" date="2023" name="Arcadia Sci">
        <title>De novo assembly of a long-read Amblyomma americanum tick genome.</title>
        <authorList>
            <person name="Chou S."/>
            <person name="Poskanzer K.E."/>
            <person name="Rollins M."/>
            <person name="Thuy-Boun P.S."/>
        </authorList>
    </citation>
    <scope>NUCLEOTIDE SEQUENCE [LARGE SCALE GENOMIC DNA]</scope>
    <source>
        <strain evidence="2">F_SG_1</strain>
        <tissue evidence="2">Salivary glands</tissue>
    </source>
</reference>
<dbReference type="EMBL" id="JARKHS020014425">
    <property type="protein sequence ID" value="KAK8775175.1"/>
    <property type="molecule type" value="Genomic_DNA"/>
</dbReference>
<evidence type="ECO:0000313" key="2">
    <source>
        <dbReference type="EMBL" id="KAK8775175.1"/>
    </source>
</evidence>
<sequence>MKESLKKERSAQQKVVPIERAQSRSPPPGRGGGSESLSSVTEEVVSCCSLKPVGIESASSEAQVPANNAEIAGAELPDAAQSEIQVEREQRSLPAGLEMSPVDGKADKAHPVGDAREGMTDFSAEPHEQEEKGGSPGAGVQCELSLRIDMEALRRGCFTNVADETSSSAVAASLEAQVSQLTRADSETADTGTSNATVERLPYGRSAGVDSVCVLHREQSTETCQKFATHAKSRHDLGVPLPMQPEGLASSVKTLQQLSTQSMKTSENMALSIVKARGLSALTANEGRKLDRQHRKRNVTALTACAAPIFGLRRRVRVFDPGGRR</sequence>
<name>A0AAQ4EK51_AMBAM</name>
<evidence type="ECO:0000256" key="1">
    <source>
        <dbReference type="SAM" id="MobiDB-lite"/>
    </source>
</evidence>
<keyword evidence="3" id="KW-1185">Reference proteome</keyword>
<accession>A0AAQ4EK51</accession>
<feature type="region of interest" description="Disordered" evidence="1">
    <location>
        <begin position="1"/>
        <end position="43"/>
    </location>
</feature>
<dbReference type="AlphaFoldDB" id="A0AAQ4EK51"/>
<gene>
    <name evidence="2" type="ORF">V5799_031478</name>
</gene>
<comment type="caution">
    <text evidence="2">The sequence shown here is derived from an EMBL/GenBank/DDBJ whole genome shotgun (WGS) entry which is preliminary data.</text>
</comment>
<organism evidence="2 3">
    <name type="scientific">Amblyomma americanum</name>
    <name type="common">Lone star tick</name>
    <dbReference type="NCBI Taxonomy" id="6943"/>
    <lineage>
        <taxon>Eukaryota</taxon>
        <taxon>Metazoa</taxon>
        <taxon>Ecdysozoa</taxon>
        <taxon>Arthropoda</taxon>
        <taxon>Chelicerata</taxon>
        <taxon>Arachnida</taxon>
        <taxon>Acari</taxon>
        <taxon>Parasitiformes</taxon>
        <taxon>Ixodida</taxon>
        <taxon>Ixodoidea</taxon>
        <taxon>Ixodidae</taxon>
        <taxon>Amblyomminae</taxon>
        <taxon>Amblyomma</taxon>
    </lineage>
</organism>
<feature type="compositionally biased region" description="Basic and acidic residues" evidence="1">
    <location>
        <begin position="104"/>
        <end position="133"/>
    </location>
</feature>
<feature type="compositionally biased region" description="Basic and acidic residues" evidence="1">
    <location>
        <begin position="1"/>
        <end position="11"/>
    </location>
</feature>
<proteinExistence type="predicted"/>
<dbReference type="Proteomes" id="UP001321473">
    <property type="component" value="Unassembled WGS sequence"/>
</dbReference>
<feature type="compositionally biased region" description="Polar residues" evidence="1">
    <location>
        <begin position="57"/>
        <end position="66"/>
    </location>
</feature>
<protein>
    <submittedName>
        <fullName evidence="2">Uncharacterized protein</fullName>
    </submittedName>
</protein>
<feature type="region of interest" description="Disordered" evidence="1">
    <location>
        <begin position="56"/>
        <end position="140"/>
    </location>
</feature>